<evidence type="ECO:0000313" key="2">
    <source>
        <dbReference type="EMBL" id="KAF9530106.1"/>
    </source>
</evidence>
<reference evidence="2" key="1">
    <citation type="submission" date="2020-11" db="EMBL/GenBank/DDBJ databases">
        <authorList>
            <consortium name="DOE Joint Genome Institute"/>
            <person name="Ahrendt S."/>
            <person name="Riley R."/>
            <person name="Andreopoulos W."/>
            <person name="Labutti K."/>
            <person name="Pangilinan J."/>
            <person name="Ruiz-Duenas F.J."/>
            <person name="Barrasa J.M."/>
            <person name="Sanchez-Garcia M."/>
            <person name="Camarero S."/>
            <person name="Miyauchi S."/>
            <person name="Serrano A."/>
            <person name="Linde D."/>
            <person name="Babiker R."/>
            <person name="Drula E."/>
            <person name="Ayuso-Fernandez I."/>
            <person name="Pacheco R."/>
            <person name="Padilla G."/>
            <person name="Ferreira P."/>
            <person name="Barriuso J."/>
            <person name="Kellner H."/>
            <person name="Castanera R."/>
            <person name="Alfaro M."/>
            <person name="Ramirez L."/>
            <person name="Pisabarro A.G."/>
            <person name="Kuo A."/>
            <person name="Tritt A."/>
            <person name="Lipzen A."/>
            <person name="He G."/>
            <person name="Yan M."/>
            <person name="Ng V."/>
            <person name="Cullen D."/>
            <person name="Martin F."/>
            <person name="Rosso M.-N."/>
            <person name="Henrissat B."/>
            <person name="Hibbett D."/>
            <person name="Martinez A.T."/>
            <person name="Grigoriev I.V."/>
        </authorList>
    </citation>
    <scope>NUCLEOTIDE SEQUENCE</scope>
    <source>
        <strain evidence="2">CBS 506.95</strain>
    </source>
</reference>
<feature type="region of interest" description="Disordered" evidence="1">
    <location>
        <begin position="34"/>
        <end position="55"/>
    </location>
</feature>
<proteinExistence type="predicted"/>
<accession>A0A9P6EJ77</accession>
<feature type="compositionally biased region" description="Polar residues" evidence="1">
    <location>
        <begin position="41"/>
        <end position="54"/>
    </location>
</feature>
<dbReference type="Proteomes" id="UP000807306">
    <property type="component" value="Unassembled WGS sequence"/>
</dbReference>
<protein>
    <submittedName>
        <fullName evidence="2">Uncharacterized protein</fullName>
    </submittedName>
</protein>
<comment type="caution">
    <text evidence="2">The sequence shown here is derived from an EMBL/GenBank/DDBJ whole genome shotgun (WGS) entry which is preliminary data.</text>
</comment>
<evidence type="ECO:0000256" key="1">
    <source>
        <dbReference type="SAM" id="MobiDB-lite"/>
    </source>
</evidence>
<dbReference type="SUPFAM" id="SSF52047">
    <property type="entry name" value="RNI-like"/>
    <property type="match status" value="1"/>
</dbReference>
<evidence type="ECO:0000313" key="3">
    <source>
        <dbReference type="Proteomes" id="UP000807306"/>
    </source>
</evidence>
<organism evidence="2 3">
    <name type="scientific">Crepidotus variabilis</name>
    <dbReference type="NCBI Taxonomy" id="179855"/>
    <lineage>
        <taxon>Eukaryota</taxon>
        <taxon>Fungi</taxon>
        <taxon>Dikarya</taxon>
        <taxon>Basidiomycota</taxon>
        <taxon>Agaricomycotina</taxon>
        <taxon>Agaricomycetes</taxon>
        <taxon>Agaricomycetidae</taxon>
        <taxon>Agaricales</taxon>
        <taxon>Agaricineae</taxon>
        <taxon>Crepidotaceae</taxon>
        <taxon>Crepidotus</taxon>
    </lineage>
</organism>
<name>A0A9P6EJ77_9AGAR</name>
<dbReference type="OrthoDB" id="2915292at2759"/>
<gene>
    <name evidence="2" type="ORF">CPB83DRAFT_200763</name>
</gene>
<dbReference type="AlphaFoldDB" id="A0A9P6EJ77"/>
<dbReference type="EMBL" id="MU157842">
    <property type="protein sequence ID" value="KAF9530106.1"/>
    <property type="molecule type" value="Genomic_DNA"/>
</dbReference>
<keyword evidence="3" id="KW-1185">Reference proteome</keyword>
<dbReference type="InterPro" id="IPR032675">
    <property type="entry name" value="LRR_dom_sf"/>
</dbReference>
<dbReference type="Gene3D" id="3.80.10.10">
    <property type="entry name" value="Ribonuclease Inhibitor"/>
    <property type="match status" value="1"/>
</dbReference>
<sequence>MDVQLFVLGEILSGGTGGIRALPTLHLEELDLTVRNDSKPKPNSSDAATNDPSKSTSTLLPYFLTSLSLTLSSLSLKTIGHIELDFFRLFPTFPNLRAFSLHTPLDAAHLRDPASLREFLDNHPKVEKLGMRYAVCERCPKVAEDGFVVSERDENGRGTERHLVFTGVSMPALKSLELGLALPLPPPSSSSSLPSSRLSTLSAISTLPHTLTSLSLHDRSLSLFEARLVFRSFHGCARLKKLSFFAKKMTPQLVDLVSRCCPVLSTWNVDVGGFAGFEGDSEEGNGNGQISKTSTSDEGLDAFTSALISHSIDPFTEEWRYRTWTLSSIRIMKWEFGVGHVEAKEAMNAIADVVPSVILSTSSSSTIASLSNANNNYNLNNPRSATFSTFGGNDRMSHFEERRGWADDVNAHIASAGGYHTGPGRSQNWQGLRSPGVLKLPVRQPRRLVENRAKRGKRGGTGF</sequence>